<protein>
    <submittedName>
        <fullName evidence="1">Uncharacterized protein</fullName>
    </submittedName>
</protein>
<reference evidence="1 2" key="1">
    <citation type="submission" date="2019-03" db="EMBL/GenBank/DDBJ databases">
        <title>Genomic Encyclopedia of Type Strains, Phase IV (KMG-V): Genome sequencing to study the core and pangenomes of soil and plant-associated prokaryotes.</title>
        <authorList>
            <person name="Whitman W."/>
        </authorList>
    </citation>
    <scope>NUCLEOTIDE SEQUENCE [LARGE SCALE GENOMIC DNA]</scope>
    <source>
        <strain evidence="1 2">23C40</strain>
    </source>
</reference>
<comment type="caution">
    <text evidence="1">The sequence shown here is derived from an EMBL/GenBank/DDBJ whole genome shotgun (WGS) entry which is preliminary data.</text>
</comment>
<dbReference type="AlphaFoldDB" id="A0A4V6NKT4"/>
<gene>
    <name evidence="1" type="ORF">EV184_11568</name>
</gene>
<dbReference type="Proteomes" id="UP000295043">
    <property type="component" value="Unassembled WGS sequence"/>
</dbReference>
<evidence type="ECO:0000313" key="2">
    <source>
        <dbReference type="Proteomes" id="UP000295043"/>
    </source>
</evidence>
<name>A0A4V6NKT4_9HYPH</name>
<organism evidence="1 2">
    <name type="scientific">Sinorhizobium americanum</name>
    <dbReference type="NCBI Taxonomy" id="194963"/>
    <lineage>
        <taxon>Bacteria</taxon>
        <taxon>Pseudomonadati</taxon>
        <taxon>Pseudomonadota</taxon>
        <taxon>Alphaproteobacteria</taxon>
        <taxon>Hyphomicrobiales</taxon>
        <taxon>Rhizobiaceae</taxon>
        <taxon>Sinorhizobium/Ensifer group</taxon>
        <taxon>Sinorhizobium</taxon>
    </lineage>
</organism>
<evidence type="ECO:0000313" key="1">
    <source>
        <dbReference type="EMBL" id="TCN27610.1"/>
    </source>
</evidence>
<accession>A0A4V6NKT4</accession>
<sequence>MPPHSREYAGAFIEFALEWKSNAHRMRWKQTAELIGVMKSERTRLWAGAQPLVLVSGALTSSTIEKERGVRRTDGRSIVYWEMLGPPVRT</sequence>
<dbReference type="EMBL" id="SLVU01000015">
    <property type="protein sequence ID" value="TCN27610.1"/>
    <property type="molecule type" value="Genomic_DNA"/>
</dbReference>
<proteinExistence type="predicted"/>